<reference evidence="1 2" key="1">
    <citation type="submission" date="2019-05" db="EMBL/GenBank/DDBJ databases">
        <authorList>
            <consortium name="Science for Life Laboratories"/>
        </authorList>
    </citation>
    <scope>NUCLEOTIDE SEQUENCE [LARGE SCALE GENOMIC DNA]</scope>
    <source>
        <strain evidence="1">Soil9</strain>
    </source>
</reference>
<evidence type="ECO:0000313" key="2">
    <source>
        <dbReference type="Proteomes" id="UP000464178"/>
    </source>
</evidence>
<sequence>MHTPVDLTRGGYKGDTTEEAFKSDTSKALSYWWHFREVLRASHTRNPNWVRLDGTPLDDEGQQKLVALSLLNYAAYTGFAGAIAARDGLVSMLNGPRESHLRLPFELRRRWKEAYGSLYSSFAALLNLVCILSEPSQPLIKGDKVTTYNFDDRVKNSLTTKGGGLARARIALEQVHACLEIRTQLDHYWLIWTELRPEGLFMDGSFGKKGHIPLDGPSSCNVNVVARLSQDINATAGNFDSVYRELAVTDGYLDQLFTKNNWQVRYDDYGLPHNGARPRP</sequence>
<dbReference type="EMBL" id="LR593886">
    <property type="protein sequence ID" value="VTR91558.1"/>
    <property type="molecule type" value="Genomic_DNA"/>
</dbReference>
<name>A0A6P2CR65_9BACT</name>
<dbReference type="Proteomes" id="UP000464178">
    <property type="component" value="Chromosome"/>
</dbReference>
<dbReference type="RefSeq" id="WP_232069535.1">
    <property type="nucleotide sequence ID" value="NZ_LR593886.1"/>
</dbReference>
<dbReference type="KEGG" id="gms:SOIL9_61560"/>
<gene>
    <name evidence="1" type="ORF">SOIL9_61560</name>
</gene>
<proteinExistence type="predicted"/>
<keyword evidence="2" id="KW-1185">Reference proteome</keyword>
<organism evidence="1 2">
    <name type="scientific">Gemmata massiliana</name>
    <dbReference type="NCBI Taxonomy" id="1210884"/>
    <lineage>
        <taxon>Bacteria</taxon>
        <taxon>Pseudomonadati</taxon>
        <taxon>Planctomycetota</taxon>
        <taxon>Planctomycetia</taxon>
        <taxon>Gemmatales</taxon>
        <taxon>Gemmataceae</taxon>
        <taxon>Gemmata</taxon>
    </lineage>
</organism>
<protein>
    <submittedName>
        <fullName evidence="1">Uncharacterized protein</fullName>
    </submittedName>
</protein>
<evidence type="ECO:0000313" key="1">
    <source>
        <dbReference type="EMBL" id="VTR91558.1"/>
    </source>
</evidence>
<dbReference type="AlphaFoldDB" id="A0A6P2CR65"/>
<accession>A0A6P2CR65</accession>